<accession>A0AAX2J4A2</accession>
<dbReference type="NCBIfam" id="TIGR03725">
    <property type="entry name" value="T6A_YeaZ"/>
    <property type="match status" value="1"/>
</dbReference>
<feature type="domain" description="Gcp-like" evidence="1">
    <location>
        <begin position="40"/>
        <end position="168"/>
    </location>
</feature>
<dbReference type="GeneID" id="93262825"/>
<dbReference type="Proteomes" id="UP000248598">
    <property type="component" value="Chromosome 1"/>
</dbReference>
<gene>
    <name evidence="2" type="primary">yeaZ</name>
    <name evidence="2" type="ORF">NCTC10529_01547</name>
</gene>
<evidence type="ECO:0000259" key="1">
    <source>
        <dbReference type="Pfam" id="PF00814"/>
    </source>
</evidence>
<dbReference type="AlphaFoldDB" id="A0AAX2J4A2"/>
<dbReference type="InterPro" id="IPR043129">
    <property type="entry name" value="ATPase_NBD"/>
</dbReference>
<dbReference type="Pfam" id="PF00814">
    <property type="entry name" value="TsaD"/>
    <property type="match status" value="1"/>
</dbReference>
<protein>
    <submittedName>
        <fullName evidence="2">Universal bacterial protein YeaZ</fullName>
    </submittedName>
</protein>
<dbReference type="SUPFAM" id="SSF53067">
    <property type="entry name" value="Actin-like ATPase domain"/>
    <property type="match status" value="2"/>
</dbReference>
<name>A0AAX2J4A2_KINKI</name>
<dbReference type="EMBL" id="LS483426">
    <property type="protein sequence ID" value="SQH25350.1"/>
    <property type="molecule type" value="Genomic_DNA"/>
</dbReference>
<dbReference type="RefSeq" id="WP_003786779.1">
    <property type="nucleotide sequence ID" value="NZ_CP050135.1"/>
</dbReference>
<sequence>MQPDFTRPILAIDTSTTFLSLALHKSSLHFSFHKEVGNKQSAQILPRIAELFAQADCTAVDLGAIVYAKGAGAFTGLRIGVGVAQGLATPFGTPMIGVPCLDAVAYQIPNHECVLAATDARMGEVFYAWFDTKNHRRLSDYSVGKASEIALPENQIAENAKGVGNAFALTEPPAFSGNLNMPTAADYLALAQSGRYVACAPEFAKLLYIRDKIALTAAEQAARKVQAA</sequence>
<evidence type="ECO:0000313" key="3">
    <source>
        <dbReference type="Proteomes" id="UP000248598"/>
    </source>
</evidence>
<dbReference type="CDD" id="cd24032">
    <property type="entry name" value="ASKHA_NBD_TsaB"/>
    <property type="match status" value="1"/>
</dbReference>
<dbReference type="InterPro" id="IPR000905">
    <property type="entry name" value="Gcp-like_dom"/>
</dbReference>
<organism evidence="2 3">
    <name type="scientific">Kingella kingae</name>
    <dbReference type="NCBI Taxonomy" id="504"/>
    <lineage>
        <taxon>Bacteria</taxon>
        <taxon>Pseudomonadati</taxon>
        <taxon>Pseudomonadota</taxon>
        <taxon>Betaproteobacteria</taxon>
        <taxon>Neisseriales</taxon>
        <taxon>Neisseriaceae</taxon>
        <taxon>Kingella</taxon>
    </lineage>
</organism>
<proteinExistence type="predicted"/>
<dbReference type="GO" id="GO:0002949">
    <property type="term" value="P:tRNA threonylcarbamoyladenosine modification"/>
    <property type="evidence" value="ECO:0007669"/>
    <property type="project" value="InterPro"/>
</dbReference>
<reference evidence="2 3" key="1">
    <citation type="submission" date="2018-06" db="EMBL/GenBank/DDBJ databases">
        <authorList>
            <consortium name="Pathogen Informatics"/>
            <person name="Doyle S."/>
        </authorList>
    </citation>
    <scope>NUCLEOTIDE SEQUENCE [LARGE SCALE GENOMIC DNA]</scope>
    <source>
        <strain evidence="2 3">NCTC10529</strain>
    </source>
</reference>
<dbReference type="InterPro" id="IPR022496">
    <property type="entry name" value="T6A_TsaB"/>
</dbReference>
<evidence type="ECO:0000313" key="2">
    <source>
        <dbReference type="EMBL" id="SQH25350.1"/>
    </source>
</evidence>
<dbReference type="Gene3D" id="3.30.420.40">
    <property type="match status" value="2"/>
</dbReference>